<dbReference type="AlphaFoldDB" id="A0A0C3NEL6"/>
<feature type="compositionally biased region" description="Low complexity" evidence="1">
    <location>
        <begin position="222"/>
        <end position="231"/>
    </location>
</feature>
<gene>
    <name evidence="2" type="ORF">PHLGIDRAFT_16121</name>
</gene>
<keyword evidence="3" id="KW-1185">Reference proteome</keyword>
<dbReference type="EMBL" id="KN840635">
    <property type="protein sequence ID" value="KIP03079.1"/>
    <property type="molecule type" value="Genomic_DNA"/>
</dbReference>
<accession>A0A0C3NEL6</accession>
<feature type="region of interest" description="Disordered" evidence="1">
    <location>
        <begin position="41"/>
        <end position="117"/>
    </location>
</feature>
<dbReference type="HOGENOM" id="CLU_806852_0_0_1"/>
<organism evidence="2 3">
    <name type="scientific">Phlebiopsis gigantea (strain 11061_1 CR5-6)</name>
    <name type="common">White-rot fungus</name>
    <name type="synonym">Peniophora gigantea</name>
    <dbReference type="NCBI Taxonomy" id="745531"/>
    <lineage>
        <taxon>Eukaryota</taxon>
        <taxon>Fungi</taxon>
        <taxon>Dikarya</taxon>
        <taxon>Basidiomycota</taxon>
        <taxon>Agaricomycotina</taxon>
        <taxon>Agaricomycetes</taxon>
        <taxon>Polyporales</taxon>
        <taxon>Phanerochaetaceae</taxon>
        <taxon>Phlebiopsis</taxon>
    </lineage>
</organism>
<reference evidence="2 3" key="1">
    <citation type="journal article" date="2014" name="PLoS Genet.">
        <title>Analysis of the Phlebiopsis gigantea genome, transcriptome and secretome provides insight into its pioneer colonization strategies of wood.</title>
        <authorList>
            <person name="Hori C."/>
            <person name="Ishida T."/>
            <person name="Igarashi K."/>
            <person name="Samejima M."/>
            <person name="Suzuki H."/>
            <person name="Master E."/>
            <person name="Ferreira P."/>
            <person name="Ruiz-Duenas F.J."/>
            <person name="Held B."/>
            <person name="Canessa P."/>
            <person name="Larrondo L.F."/>
            <person name="Schmoll M."/>
            <person name="Druzhinina I.S."/>
            <person name="Kubicek C.P."/>
            <person name="Gaskell J.A."/>
            <person name="Kersten P."/>
            <person name="St John F."/>
            <person name="Glasner J."/>
            <person name="Sabat G."/>
            <person name="Splinter BonDurant S."/>
            <person name="Syed K."/>
            <person name="Yadav J."/>
            <person name="Mgbeahuruike A.C."/>
            <person name="Kovalchuk A."/>
            <person name="Asiegbu F.O."/>
            <person name="Lackner G."/>
            <person name="Hoffmeister D."/>
            <person name="Rencoret J."/>
            <person name="Gutierrez A."/>
            <person name="Sun H."/>
            <person name="Lindquist E."/>
            <person name="Barry K."/>
            <person name="Riley R."/>
            <person name="Grigoriev I.V."/>
            <person name="Henrissat B."/>
            <person name="Kues U."/>
            <person name="Berka R.M."/>
            <person name="Martinez A.T."/>
            <person name="Covert S.F."/>
            <person name="Blanchette R.A."/>
            <person name="Cullen D."/>
        </authorList>
    </citation>
    <scope>NUCLEOTIDE SEQUENCE [LARGE SCALE GENOMIC DNA]</scope>
    <source>
        <strain evidence="2 3">11061_1 CR5-6</strain>
    </source>
</reference>
<feature type="region of interest" description="Disordered" evidence="1">
    <location>
        <begin position="358"/>
        <end position="385"/>
    </location>
</feature>
<feature type="region of interest" description="Disordered" evidence="1">
    <location>
        <begin position="222"/>
        <end position="268"/>
    </location>
</feature>
<feature type="compositionally biased region" description="Polar residues" evidence="1">
    <location>
        <begin position="99"/>
        <end position="109"/>
    </location>
</feature>
<proteinExistence type="predicted"/>
<protein>
    <submittedName>
        <fullName evidence="2">Uncharacterized protein</fullName>
    </submittedName>
</protein>
<dbReference type="OrthoDB" id="3246206at2759"/>
<sequence>MPPPVYVAVAGVVIVFAAAIAFKEFVYTPHIAPKVEAWQETRQRRSRRRQPAPVPASSQDSDDDDDKPPVRGTGADTGRPDNFGEMSVELQDLVASEQAEWQSSSGKNTLRQRRGRPASVLDESNVFVPYDPISPTVTASAASSTYNSPLSPGNRSLYEMTQVSAPPVIHSPMPRTPFNPSRLQTSIAADTPSPQLINPAGRHVVATPRIVSPAVTETYTARSASTASSFTPVVIGPSSHSSSPRQALSDFARSPTLSSPSPPRSPFVRVATSPAIANAPVQASQRVVSPLSASSPFMEVDTHPLSPSFGFNRSPSPILLSPQQSSMHLTGDSDFAILSPSLRSAMFSPSMSSFDGHFEIDSSFDGSDDGSDGSWNNVGDRTHSP</sequence>
<dbReference type="Proteomes" id="UP000053257">
    <property type="component" value="Unassembled WGS sequence"/>
</dbReference>
<evidence type="ECO:0000313" key="2">
    <source>
        <dbReference type="EMBL" id="KIP03079.1"/>
    </source>
</evidence>
<evidence type="ECO:0000313" key="3">
    <source>
        <dbReference type="Proteomes" id="UP000053257"/>
    </source>
</evidence>
<evidence type="ECO:0000256" key="1">
    <source>
        <dbReference type="SAM" id="MobiDB-lite"/>
    </source>
</evidence>
<name>A0A0C3NEL6_PHLG1</name>